<dbReference type="EMBL" id="JADEXQ010000175">
    <property type="protein sequence ID" value="MBE9033297.1"/>
    <property type="molecule type" value="Genomic_DNA"/>
</dbReference>
<reference evidence="4" key="1">
    <citation type="submission" date="2020-10" db="EMBL/GenBank/DDBJ databases">
        <authorList>
            <person name="Castelo-Branco R."/>
            <person name="Eusebio N."/>
            <person name="Adriana R."/>
            <person name="Vieira A."/>
            <person name="Brugerolle De Fraissinette N."/>
            <person name="Rezende De Castro R."/>
            <person name="Schneider M.P."/>
            <person name="Vasconcelos V."/>
            <person name="Leao P.N."/>
        </authorList>
    </citation>
    <scope>NUCLEOTIDE SEQUENCE</scope>
    <source>
        <strain evidence="4">LEGE 11480</strain>
    </source>
</reference>
<dbReference type="Gene3D" id="1.10.357.40">
    <property type="entry name" value="YbiA-like"/>
    <property type="match status" value="1"/>
</dbReference>
<dbReference type="InterPro" id="IPR012816">
    <property type="entry name" value="NADAR"/>
</dbReference>
<comment type="catalytic activity">
    <reaction evidence="1">
        <text>5-amino-6-(5-phospho-D-ribosylamino)uracil + H2O = 5,6-diaminouracil + D-ribose 5-phosphate</text>
        <dbReference type="Rhea" id="RHEA:55020"/>
        <dbReference type="ChEBI" id="CHEBI:15377"/>
        <dbReference type="ChEBI" id="CHEBI:46252"/>
        <dbReference type="ChEBI" id="CHEBI:58453"/>
        <dbReference type="ChEBI" id="CHEBI:78346"/>
    </reaction>
</comment>
<comment type="caution">
    <text evidence="4">The sequence shown here is derived from an EMBL/GenBank/DDBJ whole genome shotgun (WGS) entry which is preliminary data.</text>
</comment>
<dbReference type="CDD" id="cd15457">
    <property type="entry name" value="NADAR"/>
    <property type="match status" value="1"/>
</dbReference>
<comment type="catalytic activity">
    <reaction evidence="2">
        <text>2,5-diamino-6-hydroxy-4-(5-phosphoribosylamino)-pyrimidine + H2O = 2,5,6-triamino-4-hydroxypyrimidine + D-ribose 5-phosphate</text>
        <dbReference type="Rhea" id="RHEA:23436"/>
        <dbReference type="ChEBI" id="CHEBI:15377"/>
        <dbReference type="ChEBI" id="CHEBI:58614"/>
        <dbReference type="ChEBI" id="CHEBI:78346"/>
        <dbReference type="ChEBI" id="CHEBI:137796"/>
    </reaction>
</comment>
<organism evidence="4 5">
    <name type="scientific">Romeriopsis navalis LEGE 11480</name>
    <dbReference type="NCBI Taxonomy" id="2777977"/>
    <lineage>
        <taxon>Bacteria</taxon>
        <taxon>Bacillati</taxon>
        <taxon>Cyanobacteriota</taxon>
        <taxon>Cyanophyceae</taxon>
        <taxon>Leptolyngbyales</taxon>
        <taxon>Leptolyngbyaceae</taxon>
        <taxon>Romeriopsis</taxon>
        <taxon>Romeriopsis navalis</taxon>
    </lineage>
</organism>
<name>A0A928VT93_9CYAN</name>
<dbReference type="Proteomes" id="UP000625316">
    <property type="component" value="Unassembled WGS sequence"/>
</dbReference>
<accession>A0A928VT93</accession>
<dbReference type="NCBIfam" id="TIGR02464">
    <property type="entry name" value="ribofla_fusion"/>
    <property type="match status" value="1"/>
</dbReference>
<evidence type="ECO:0000256" key="2">
    <source>
        <dbReference type="ARBA" id="ARBA00000751"/>
    </source>
</evidence>
<keyword evidence="5" id="KW-1185">Reference proteome</keyword>
<dbReference type="AlphaFoldDB" id="A0A928VT93"/>
<feature type="domain" description="NADAR" evidence="3">
    <location>
        <begin position="27"/>
        <end position="185"/>
    </location>
</feature>
<protein>
    <submittedName>
        <fullName evidence="4">NADAR family protein</fullName>
    </submittedName>
</protein>
<evidence type="ECO:0000313" key="5">
    <source>
        <dbReference type="Proteomes" id="UP000625316"/>
    </source>
</evidence>
<dbReference type="SUPFAM" id="SSF143990">
    <property type="entry name" value="YbiA-like"/>
    <property type="match status" value="1"/>
</dbReference>
<dbReference type="RefSeq" id="WP_264328107.1">
    <property type="nucleotide sequence ID" value="NZ_JADEXQ010000175.1"/>
</dbReference>
<evidence type="ECO:0000313" key="4">
    <source>
        <dbReference type="EMBL" id="MBE9033297.1"/>
    </source>
</evidence>
<proteinExistence type="predicted"/>
<dbReference type="Pfam" id="PF08719">
    <property type="entry name" value="NADAR"/>
    <property type="match status" value="1"/>
</dbReference>
<dbReference type="InterPro" id="IPR037238">
    <property type="entry name" value="YbiA-like_sf"/>
</dbReference>
<sequence>MPPAMINSKATLIQAIQSGTNPEYLCFWGHRPAKDGSITKSCFSQWWASPFFADGCVYPTAEHYMMAEKARLFDDRIMAGEILKATNPKEVKALGRKVKGFDQTVWEKYCCSIVVEGNYHKFNQNSALQKFLLDTGDKILVEASPVDKIWGIGLAEDDAQATVPEQWPGSNLLGFALMVVRDRIRNQ</sequence>
<evidence type="ECO:0000256" key="1">
    <source>
        <dbReference type="ARBA" id="ARBA00000022"/>
    </source>
</evidence>
<gene>
    <name evidence="4" type="ORF">IQ266_26545</name>
</gene>
<evidence type="ECO:0000259" key="3">
    <source>
        <dbReference type="Pfam" id="PF08719"/>
    </source>
</evidence>